<evidence type="ECO:0000256" key="5">
    <source>
        <dbReference type="ARBA" id="ARBA00022723"/>
    </source>
</evidence>
<dbReference type="eggNOG" id="COG0543">
    <property type="taxonomic scope" value="Bacteria"/>
</dbReference>
<dbReference type="Proteomes" id="UP000008544">
    <property type="component" value="Chromosome"/>
</dbReference>
<dbReference type="InterPro" id="IPR017927">
    <property type="entry name" value="FAD-bd_FR_type"/>
</dbReference>
<dbReference type="GO" id="GO:0050660">
    <property type="term" value="F:flavin adenine dinucleotide binding"/>
    <property type="evidence" value="ECO:0007669"/>
    <property type="project" value="InterPro"/>
</dbReference>
<keyword evidence="6 11" id="KW-0274">FAD</keyword>
<proteinExistence type="inferred from homology"/>
<feature type="binding site" evidence="11 13">
    <location>
        <position position="237"/>
    </location>
    <ligand>
        <name>[2Fe-2S] cluster</name>
        <dbReference type="ChEBI" id="CHEBI:190135"/>
    </ligand>
</feature>
<dbReference type="HOGENOM" id="CLU_003827_1_2_9"/>
<name>B1I4M7_DESAP</name>
<dbReference type="SUPFAM" id="SSF52343">
    <property type="entry name" value="Ferredoxin reductase-like, C-terminal NADP-linked domain"/>
    <property type="match status" value="1"/>
</dbReference>
<feature type="binding site" evidence="11 12">
    <location>
        <begin position="56"/>
        <end position="59"/>
    </location>
    <ligand>
        <name>FAD</name>
        <dbReference type="ChEBI" id="CHEBI:57692"/>
    </ligand>
</feature>
<feature type="binding site" evidence="11 12">
    <location>
        <begin position="73"/>
        <end position="75"/>
    </location>
    <ligand>
        <name>FAD</name>
        <dbReference type="ChEBI" id="CHEBI:57692"/>
    </ligand>
</feature>
<dbReference type="Pfam" id="PF10418">
    <property type="entry name" value="DHODB_Fe-S_bind"/>
    <property type="match status" value="1"/>
</dbReference>
<comment type="cofactor">
    <cofactor evidence="11 12">
        <name>FAD</name>
        <dbReference type="ChEBI" id="CHEBI:57692"/>
    </cofactor>
    <text evidence="11 12">Binds 1 FAD per subunit.</text>
</comment>
<evidence type="ECO:0000256" key="4">
    <source>
        <dbReference type="ARBA" id="ARBA00022714"/>
    </source>
</evidence>
<dbReference type="PANTHER" id="PTHR43513:SF3">
    <property type="entry name" value="DIHYDROOROTATE DEHYDROGENASE B (NAD(+)), ELECTRON TRANSFER SUBUNIT-RELATED"/>
    <property type="match status" value="1"/>
</dbReference>
<comment type="subunit">
    <text evidence="11">Heterotetramer of 2 PyrK and 2 PyrD type B subunits.</text>
</comment>
<comment type="similarity">
    <text evidence="1 11">Belongs to the PyrK family.</text>
</comment>
<dbReference type="Gene3D" id="2.10.240.10">
    <property type="entry name" value="Dihydroorotate dehydrogenase, electron transfer subunit"/>
    <property type="match status" value="1"/>
</dbReference>
<feature type="domain" description="FAD-binding FR-type" evidence="14">
    <location>
        <begin position="5"/>
        <end position="105"/>
    </location>
</feature>
<dbReference type="HAMAP" id="MF_01211">
    <property type="entry name" value="DHODB_Fe_S_bind"/>
    <property type="match status" value="1"/>
</dbReference>
<evidence type="ECO:0000256" key="9">
    <source>
        <dbReference type="ARBA" id="ARBA00023004"/>
    </source>
</evidence>
<dbReference type="InterPro" id="IPR050353">
    <property type="entry name" value="PyrK_electron_transfer"/>
</dbReference>
<dbReference type="Pfam" id="PF00970">
    <property type="entry name" value="FAD_binding_6"/>
    <property type="match status" value="1"/>
</dbReference>
<sequence>MDELTYVTDAKVVSHRRVAAGCRRLVLAAPEIARAVRPGQFLHVRCDGTADPLLRRPLSVHDADRERGTVTILYRVVGRGTALLAQKKQGGRVNVLGPLGRGFDPPAEHRRVAVVGGGIGIAPLFFLARELSADPLKRVPRRAVTVFQGARTAAELDVADFTTLPVNLFTATDDGSRGHAGSVVELFLDTVCHEPVDWVSAAGPPGMLRALAGALETLGLSGEFSLEERMGCGIGACVCCSCRIGAPDRWEYRRVCADGPVFGAREVVWE</sequence>
<evidence type="ECO:0000256" key="6">
    <source>
        <dbReference type="ARBA" id="ARBA00022827"/>
    </source>
</evidence>
<evidence type="ECO:0000259" key="14">
    <source>
        <dbReference type="PROSITE" id="PS51384"/>
    </source>
</evidence>
<protein>
    <recommendedName>
        <fullName evidence="11">Dihydroorotate dehydrogenase B (NAD(+)), electron transfer subunit</fullName>
    </recommendedName>
    <alternativeName>
        <fullName evidence="11">Dihydroorotate oxidase B, electron transfer subunit</fullName>
    </alternativeName>
</protein>
<gene>
    <name evidence="11" type="primary">pyrK</name>
    <name evidence="15" type="ordered locus">Daud_1301</name>
</gene>
<evidence type="ECO:0000256" key="8">
    <source>
        <dbReference type="ARBA" id="ARBA00022982"/>
    </source>
</evidence>
<dbReference type="GO" id="GO:0009055">
    <property type="term" value="F:electron transfer activity"/>
    <property type="evidence" value="ECO:0007669"/>
    <property type="project" value="UniProtKB-UniRule"/>
</dbReference>
<keyword evidence="16" id="KW-1185">Reference proteome</keyword>
<dbReference type="CDD" id="cd06218">
    <property type="entry name" value="DHOD_e_trans"/>
    <property type="match status" value="1"/>
</dbReference>
<evidence type="ECO:0000256" key="12">
    <source>
        <dbReference type="PIRSR" id="PIRSR006816-1"/>
    </source>
</evidence>
<dbReference type="SUPFAM" id="SSF63380">
    <property type="entry name" value="Riboflavin synthase domain-like"/>
    <property type="match status" value="1"/>
</dbReference>
<dbReference type="AlphaFoldDB" id="B1I4M7"/>
<dbReference type="InterPro" id="IPR037117">
    <property type="entry name" value="Dihydroorotate_DH_ele_sf"/>
</dbReference>
<dbReference type="InterPro" id="IPR017938">
    <property type="entry name" value="Riboflavin_synthase-like_b-brl"/>
</dbReference>
<feature type="binding site" evidence="11 13">
    <location>
        <position position="256"/>
    </location>
    <ligand>
        <name>[2Fe-2S] cluster</name>
        <dbReference type="ChEBI" id="CHEBI:190135"/>
    </ligand>
</feature>
<dbReference type="UniPathway" id="UPA00070">
    <property type="reaction ID" value="UER00945"/>
</dbReference>
<dbReference type="GO" id="GO:0046872">
    <property type="term" value="F:metal ion binding"/>
    <property type="evidence" value="ECO:0007669"/>
    <property type="project" value="UniProtKB-KW"/>
</dbReference>
<comment type="pathway">
    <text evidence="11">Pyrimidine metabolism; UMP biosynthesis via de novo pathway; orotate from (S)-dihydroorotate (NAD(+) route): step 1/1.</text>
</comment>
<evidence type="ECO:0000256" key="7">
    <source>
        <dbReference type="ARBA" id="ARBA00022975"/>
    </source>
</evidence>
<reference evidence="16" key="1">
    <citation type="submission" date="2007-10" db="EMBL/GenBank/DDBJ databases">
        <title>Complete sequence of chromosome of Desulforudis audaxviator MP104C.</title>
        <authorList>
            <person name="Copeland A."/>
            <person name="Lucas S."/>
            <person name="Lapidus A."/>
            <person name="Barry K."/>
            <person name="Glavina del Rio T."/>
            <person name="Dalin E."/>
            <person name="Tice H."/>
            <person name="Bruce D."/>
            <person name="Pitluck S."/>
            <person name="Lowry S.R."/>
            <person name="Larimer F."/>
            <person name="Land M.L."/>
            <person name="Hauser L."/>
            <person name="Kyrpides N."/>
            <person name="Ivanova N.N."/>
            <person name="Richardson P."/>
        </authorList>
    </citation>
    <scope>NUCLEOTIDE SEQUENCE [LARGE SCALE GENOMIC DNA]</scope>
    <source>
        <strain evidence="16">MP104C</strain>
    </source>
</reference>
<keyword evidence="9 11" id="KW-0408">Iron</keyword>
<evidence type="ECO:0000256" key="13">
    <source>
        <dbReference type="PIRSR" id="PIRSR006816-2"/>
    </source>
</evidence>
<dbReference type="GO" id="GO:0044205">
    <property type="term" value="P:'de novo' UMP biosynthetic process"/>
    <property type="evidence" value="ECO:0007669"/>
    <property type="project" value="UniProtKB-UniRule"/>
</dbReference>
<dbReference type="PIRSF" id="PIRSF006816">
    <property type="entry name" value="Cyc3_hyd_g"/>
    <property type="match status" value="1"/>
</dbReference>
<feature type="binding site" evidence="11 13">
    <location>
        <position position="240"/>
    </location>
    <ligand>
        <name>[2Fe-2S] cluster</name>
        <dbReference type="ChEBI" id="CHEBI:190135"/>
    </ligand>
</feature>
<dbReference type="InterPro" id="IPR039261">
    <property type="entry name" value="FNR_nucleotide-bd"/>
</dbReference>
<dbReference type="InterPro" id="IPR008333">
    <property type="entry name" value="Cbr1-like_FAD-bd_dom"/>
</dbReference>
<organism evidence="15 16">
    <name type="scientific">Desulforudis audaxviator (strain MP104C)</name>
    <dbReference type="NCBI Taxonomy" id="477974"/>
    <lineage>
        <taxon>Bacteria</taxon>
        <taxon>Bacillati</taxon>
        <taxon>Bacillota</taxon>
        <taxon>Clostridia</taxon>
        <taxon>Thermoanaerobacterales</taxon>
        <taxon>Candidatus Desulforudaceae</taxon>
        <taxon>Candidatus Desulforudis</taxon>
    </lineage>
</organism>
<comment type="cofactor">
    <cofactor evidence="13">
        <name>[2Fe-2S] cluster</name>
        <dbReference type="ChEBI" id="CHEBI:190135"/>
    </cofactor>
    <text evidence="13">Binds 1 [2Fe-2S] cluster per subunit.</text>
</comment>
<evidence type="ECO:0000256" key="11">
    <source>
        <dbReference type="HAMAP-Rule" id="MF_01211"/>
    </source>
</evidence>
<evidence type="ECO:0000256" key="1">
    <source>
        <dbReference type="ARBA" id="ARBA00006422"/>
    </source>
</evidence>
<keyword evidence="10 11" id="KW-0411">Iron-sulfur</keyword>
<evidence type="ECO:0000313" key="16">
    <source>
        <dbReference type="Proteomes" id="UP000008544"/>
    </source>
</evidence>
<comment type="cofactor">
    <cofactor evidence="11">
        <name>[2Fe-2S] cluster</name>
        <dbReference type="ChEBI" id="CHEBI:190135"/>
    </cofactor>
    <text evidence="11">Binds 1 [2Fe-2S] cluster per subunit.</text>
</comment>
<keyword evidence="5 11" id="KW-0479">Metal-binding</keyword>
<keyword evidence="3 11" id="KW-0285">Flavoprotein</keyword>
<dbReference type="PANTHER" id="PTHR43513">
    <property type="entry name" value="DIHYDROOROTATE DEHYDROGENASE B (NAD(+)), ELECTRON TRANSFER SUBUNIT"/>
    <property type="match status" value="1"/>
</dbReference>
<keyword evidence="4 11" id="KW-0001">2Fe-2S</keyword>
<dbReference type="Gene3D" id="2.40.30.10">
    <property type="entry name" value="Translation factors"/>
    <property type="match status" value="1"/>
</dbReference>
<accession>B1I4M7</accession>
<feature type="binding site" evidence="11 13">
    <location>
        <position position="232"/>
    </location>
    <ligand>
        <name>[2Fe-2S] cluster</name>
        <dbReference type="ChEBI" id="CHEBI:190135"/>
    </ligand>
</feature>
<dbReference type="InterPro" id="IPR023455">
    <property type="entry name" value="Dihydroorotate_DHASE_ETsu"/>
</dbReference>
<reference evidence="15 16" key="2">
    <citation type="journal article" date="2008" name="Science">
        <title>Environmental genomics reveals a single-species ecosystem deep within Earth.</title>
        <authorList>
            <person name="Chivian D."/>
            <person name="Brodie E.L."/>
            <person name="Alm E.J."/>
            <person name="Culley D.E."/>
            <person name="Dehal P.S."/>
            <person name="Desantis T.Z."/>
            <person name="Gihring T.M."/>
            <person name="Lapidus A."/>
            <person name="Lin L.H."/>
            <person name="Lowry S.R."/>
            <person name="Moser D.P."/>
            <person name="Richardson P.M."/>
            <person name="Southam G."/>
            <person name="Wanger G."/>
            <person name="Pratt L.M."/>
            <person name="Andersen G.L."/>
            <person name="Hazen T.C."/>
            <person name="Brockman F.J."/>
            <person name="Arkin A.P."/>
            <person name="Onstott T.C."/>
        </authorList>
    </citation>
    <scope>NUCLEOTIDE SEQUENCE [LARGE SCALE GENOMIC DNA]</scope>
    <source>
        <strain evidence="15 16">MP104C</strain>
    </source>
</reference>
<keyword evidence="8 11" id="KW-0249">Electron transport</keyword>
<comment type="function">
    <text evidence="11">Responsible for channeling the electrons from the oxidation of dihydroorotate from the FMN redox center in the PyrD type B subunit to the ultimate electron acceptor NAD(+).</text>
</comment>
<dbReference type="GO" id="GO:0016491">
    <property type="term" value="F:oxidoreductase activity"/>
    <property type="evidence" value="ECO:0007669"/>
    <property type="project" value="InterPro"/>
</dbReference>
<evidence type="ECO:0000256" key="3">
    <source>
        <dbReference type="ARBA" id="ARBA00022630"/>
    </source>
</evidence>
<keyword evidence="2 11" id="KW-0813">Transport</keyword>
<keyword evidence="7 11" id="KW-0665">Pyrimidine biosynthesis</keyword>
<dbReference type="STRING" id="477974.Daud_1301"/>
<dbReference type="InterPro" id="IPR012165">
    <property type="entry name" value="Cyt_c3_hydrogenase_gsu"/>
</dbReference>
<dbReference type="InterPro" id="IPR019480">
    <property type="entry name" value="Dihydroorotate_DH_Fe-S-bd"/>
</dbReference>
<evidence type="ECO:0000313" key="15">
    <source>
        <dbReference type="EMBL" id="ACA59812.1"/>
    </source>
</evidence>
<dbReference type="PROSITE" id="PS51384">
    <property type="entry name" value="FAD_FR"/>
    <property type="match status" value="1"/>
</dbReference>
<dbReference type="KEGG" id="dau:Daud_1301"/>
<dbReference type="EMBL" id="CP000860">
    <property type="protein sequence ID" value="ACA59812.1"/>
    <property type="molecule type" value="Genomic_DNA"/>
</dbReference>
<dbReference type="Gene3D" id="3.40.50.80">
    <property type="entry name" value="Nucleotide-binding domain of ferredoxin-NADP reductase (FNR) module"/>
    <property type="match status" value="1"/>
</dbReference>
<evidence type="ECO:0000256" key="10">
    <source>
        <dbReference type="ARBA" id="ARBA00023014"/>
    </source>
</evidence>
<dbReference type="GO" id="GO:0051537">
    <property type="term" value="F:2 iron, 2 sulfur cluster binding"/>
    <property type="evidence" value="ECO:0007669"/>
    <property type="project" value="UniProtKB-KW"/>
</dbReference>
<evidence type="ECO:0000256" key="2">
    <source>
        <dbReference type="ARBA" id="ARBA00022448"/>
    </source>
</evidence>
<feature type="binding site" evidence="11 12">
    <location>
        <begin position="80"/>
        <end position="81"/>
    </location>
    <ligand>
        <name>FAD</name>
        <dbReference type="ChEBI" id="CHEBI:57692"/>
    </ligand>
</feature>